<name>A6JN71_RAT</name>
<evidence type="ECO:0000313" key="3">
    <source>
        <dbReference type="Proteomes" id="UP000234681"/>
    </source>
</evidence>
<protein>
    <submittedName>
        <fullName evidence="2">RCG62938</fullName>
    </submittedName>
</protein>
<dbReference type="AlphaFoldDB" id="A6JN71"/>
<feature type="region of interest" description="Disordered" evidence="1">
    <location>
        <begin position="31"/>
        <end position="54"/>
    </location>
</feature>
<reference evidence="2 3" key="1">
    <citation type="submission" date="2005-09" db="EMBL/GenBank/DDBJ databases">
        <authorList>
            <person name="Mural R.J."/>
            <person name="Li P.W."/>
            <person name="Adams M.D."/>
            <person name="Amanatides P.G."/>
            <person name="Baden-Tillson H."/>
            <person name="Barnstead M."/>
            <person name="Chin S.H."/>
            <person name="Dew I."/>
            <person name="Evans C.A."/>
            <person name="Ferriera S."/>
            <person name="Flanigan M."/>
            <person name="Fosler C."/>
            <person name="Glodek A."/>
            <person name="Gu Z."/>
            <person name="Holt R.A."/>
            <person name="Jennings D."/>
            <person name="Kraft C.L."/>
            <person name="Lu F."/>
            <person name="Nguyen T."/>
            <person name="Nusskern D.R."/>
            <person name="Pfannkoch C.M."/>
            <person name="Sitter C."/>
            <person name="Sutton G.G."/>
            <person name="Venter J.C."/>
            <person name="Wang Z."/>
            <person name="Woodage T."/>
            <person name="Zheng X.H."/>
            <person name="Zhong F."/>
        </authorList>
    </citation>
    <scope>NUCLEOTIDE SEQUENCE [LARGE SCALE GENOMIC DNA]</scope>
    <source>
        <strain>BN</strain>
        <strain evidence="3">Sprague-Dawley</strain>
    </source>
</reference>
<evidence type="ECO:0000313" key="2">
    <source>
        <dbReference type="EMBL" id="EDL78495.1"/>
    </source>
</evidence>
<sequence length="54" mass="6165">MLGLYRLDSSLKINNECSILRQLHLRTKEMSHLGQCLSQKQEDVSSGPQQPHES</sequence>
<evidence type="ECO:0000256" key="1">
    <source>
        <dbReference type="SAM" id="MobiDB-lite"/>
    </source>
</evidence>
<dbReference type="EMBL" id="CH473993">
    <property type="protein sequence ID" value="EDL78495.1"/>
    <property type="molecule type" value="Genomic_DNA"/>
</dbReference>
<feature type="compositionally biased region" description="Polar residues" evidence="1">
    <location>
        <begin position="36"/>
        <end position="54"/>
    </location>
</feature>
<dbReference type="Proteomes" id="UP000234681">
    <property type="component" value="Chromosome 8"/>
</dbReference>
<organism evidence="2 3">
    <name type="scientific">Rattus norvegicus</name>
    <name type="common">Rat</name>
    <dbReference type="NCBI Taxonomy" id="10116"/>
    <lineage>
        <taxon>Eukaryota</taxon>
        <taxon>Metazoa</taxon>
        <taxon>Chordata</taxon>
        <taxon>Craniata</taxon>
        <taxon>Vertebrata</taxon>
        <taxon>Euteleostomi</taxon>
        <taxon>Mammalia</taxon>
        <taxon>Eutheria</taxon>
        <taxon>Euarchontoglires</taxon>
        <taxon>Glires</taxon>
        <taxon>Rodentia</taxon>
        <taxon>Myomorpha</taxon>
        <taxon>Muroidea</taxon>
        <taxon>Muridae</taxon>
        <taxon>Murinae</taxon>
        <taxon>Rattus</taxon>
    </lineage>
</organism>
<gene>
    <name evidence="2" type="ORF">rCG_62938</name>
</gene>
<proteinExistence type="predicted"/>
<accession>A6JN71</accession>